<dbReference type="CDD" id="cd08584">
    <property type="entry name" value="PI-PLCc_GDPD_SF_unchar2"/>
    <property type="match status" value="1"/>
</dbReference>
<keyword evidence="1" id="KW-0378">Hydrolase</keyword>
<organism evidence="1 2">
    <name type="scientific">Rhodopseudomonas telluris</name>
    <dbReference type="NCBI Taxonomy" id="644215"/>
    <lineage>
        <taxon>Bacteria</taxon>
        <taxon>Pseudomonadati</taxon>
        <taxon>Pseudomonadota</taxon>
        <taxon>Alphaproteobacteria</taxon>
        <taxon>Hyphomicrobiales</taxon>
        <taxon>Nitrobacteraceae</taxon>
        <taxon>Rhodopseudomonas</taxon>
    </lineage>
</organism>
<proteinExistence type="predicted"/>
<dbReference type="RefSeq" id="WP_378385563.1">
    <property type="nucleotide sequence ID" value="NZ_JBHLWM010000001.1"/>
</dbReference>
<reference evidence="1 2" key="1">
    <citation type="submission" date="2024-09" db="EMBL/GenBank/DDBJ databases">
        <authorList>
            <person name="Sun Q."/>
            <person name="Mori K."/>
        </authorList>
    </citation>
    <scope>NUCLEOTIDE SEQUENCE [LARGE SCALE GENOMIC DNA]</scope>
    <source>
        <strain evidence="1 2">KCTC 23279</strain>
    </source>
</reference>
<dbReference type="GO" id="GO:0016787">
    <property type="term" value="F:hydrolase activity"/>
    <property type="evidence" value="ECO:0007669"/>
    <property type="project" value="UniProtKB-KW"/>
</dbReference>
<keyword evidence="2" id="KW-1185">Reference proteome</keyword>
<evidence type="ECO:0000313" key="1">
    <source>
        <dbReference type="EMBL" id="MFC0240114.1"/>
    </source>
</evidence>
<name>A0ABV6EPI5_9BRAD</name>
<evidence type="ECO:0000313" key="2">
    <source>
        <dbReference type="Proteomes" id="UP001589775"/>
    </source>
</evidence>
<dbReference type="InterPro" id="IPR017946">
    <property type="entry name" value="PLC-like_Pdiesterase_TIM-brl"/>
</dbReference>
<dbReference type="EMBL" id="JBHLWM010000001">
    <property type="protein sequence ID" value="MFC0240114.1"/>
    <property type="molecule type" value="Genomic_DNA"/>
</dbReference>
<protein>
    <submittedName>
        <fullName evidence="1">Phosphatidylinositol-specific phospholipase C/glycerophosphodiester phosphodiesterase family protein</fullName>
        <ecNumber evidence="1">3.1.4.-</ecNumber>
    </submittedName>
</protein>
<accession>A0ABV6EPI5</accession>
<gene>
    <name evidence="1" type="ORF">ACFFJ6_06525</name>
</gene>
<dbReference type="Proteomes" id="UP001589775">
    <property type="component" value="Unassembled WGS sequence"/>
</dbReference>
<dbReference type="SUPFAM" id="SSF51695">
    <property type="entry name" value="PLC-like phosphodiesterases"/>
    <property type="match status" value="1"/>
</dbReference>
<sequence length="200" mass="22704">MILIAHRRNTRAELQATPATYGIEMDVRSSGDELIVVHDPFQPGERLEDWLTAFQHRTLILNVKEEGLEQKLIETMKARDIEDYFFLDQSFPFLVKWAKAGVSRAAVRVSEYESIDTAMSLAGLVQWIWVDCFTRFPLSAADARRLTSAGFKLCVVSPELQGRPADSEIPELQRLLRERQIQPAAVCTKRPDLWEQGAGS</sequence>
<comment type="caution">
    <text evidence="1">The sequence shown here is derived from an EMBL/GenBank/DDBJ whole genome shotgun (WGS) entry which is preliminary data.</text>
</comment>
<dbReference type="EC" id="3.1.4.-" evidence="1"/>